<keyword evidence="3" id="KW-1185">Reference proteome</keyword>
<keyword evidence="1" id="KW-1133">Transmembrane helix</keyword>
<dbReference type="EMBL" id="MF276773">
    <property type="protein sequence ID" value="ASD51179.1"/>
    <property type="molecule type" value="Genomic_DNA"/>
</dbReference>
<evidence type="ECO:0000313" key="2">
    <source>
        <dbReference type="EMBL" id="ASD51179.1"/>
    </source>
</evidence>
<feature type="transmembrane region" description="Helical" evidence="1">
    <location>
        <begin position="7"/>
        <end position="25"/>
    </location>
</feature>
<name>A0A218M4L5_9CAUD</name>
<protein>
    <submittedName>
        <fullName evidence="2">Holin</fullName>
    </submittedName>
</protein>
<keyword evidence="1" id="KW-0472">Membrane</keyword>
<keyword evidence="1" id="KW-0812">Transmembrane</keyword>
<accession>A0A218M4L5</accession>
<organism evidence="2 3">
    <name type="scientific">Erwinia phage EtG</name>
    <dbReference type="NCBI Taxonomy" id="2014586"/>
    <lineage>
        <taxon>Viruses</taxon>
        <taxon>Duplodnaviria</taxon>
        <taxon>Heunggongvirae</taxon>
        <taxon>Uroviricota</taxon>
        <taxon>Caudoviricetes</taxon>
        <taxon>Peduoviridae</taxon>
        <taxon>Eganvirus</taxon>
        <taxon>Eganvirus EtG</taxon>
    </lineage>
</organism>
<evidence type="ECO:0000313" key="3">
    <source>
        <dbReference type="Proteomes" id="UP000222846"/>
    </source>
</evidence>
<gene>
    <name evidence="2" type="ORF">EtG_09</name>
</gene>
<proteinExistence type="predicted"/>
<dbReference type="Proteomes" id="UP000222846">
    <property type="component" value="Segment"/>
</dbReference>
<feature type="transmembrane region" description="Helical" evidence="1">
    <location>
        <begin position="31"/>
        <end position="50"/>
    </location>
</feature>
<evidence type="ECO:0000256" key="1">
    <source>
        <dbReference type="SAM" id="Phobius"/>
    </source>
</evidence>
<sequence>MGLTMEKITTFIAYWLAVGLAYFGAMSPEKLALYVGSLCAIFTAAVNFWYRRKTFRYLTEMGIDKGVTRELNR</sequence>
<reference evidence="2" key="1">
    <citation type="submission" date="2018-01" db="EMBL/GenBank/DDBJ databases">
        <title>Complete Genome Sequence of Erwinia tracheiphila Phage EtG.</title>
        <authorList>
            <person name="Andrade-Dominguez A."/>
            <person name="Kolter R."/>
            <person name="Shapiro L.R."/>
        </authorList>
    </citation>
    <scope>NUCLEOTIDE SEQUENCE</scope>
    <source>
        <strain evidence="2">EtG</strain>
    </source>
</reference>